<proteinExistence type="inferred from homology"/>
<evidence type="ECO:0000313" key="4">
    <source>
        <dbReference type="Proteomes" id="UP000247591"/>
    </source>
</evidence>
<dbReference type="Gene3D" id="3.40.50.720">
    <property type="entry name" value="NAD(P)-binding Rossmann-like Domain"/>
    <property type="match status" value="1"/>
</dbReference>
<evidence type="ECO:0000256" key="1">
    <source>
        <dbReference type="ARBA" id="ARBA00006484"/>
    </source>
</evidence>
<organism evidence="3 4">
    <name type="scientific">Williamsia limnetica</name>
    <dbReference type="NCBI Taxonomy" id="882452"/>
    <lineage>
        <taxon>Bacteria</taxon>
        <taxon>Bacillati</taxon>
        <taxon>Actinomycetota</taxon>
        <taxon>Actinomycetes</taxon>
        <taxon>Mycobacteriales</taxon>
        <taxon>Nocardiaceae</taxon>
        <taxon>Williamsia</taxon>
    </lineage>
</organism>
<accession>A0A318RGV0</accession>
<keyword evidence="4" id="KW-1185">Reference proteome</keyword>
<dbReference type="PANTHER" id="PTHR24320:SF148">
    <property type="entry name" value="NAD(P)-BINDING ROSSMANN-FOLD SUPERFAMILY PROTEIN"/>
    <property type="match status" value="1"/>
</dbReference>
<evidence type="ECO:0000256" key="2">
    <source>
        <dbReference type="ARBA" id="ARBA00023002"/>
    </source>
</evidence>
<dbReference type="InterPro" id="IPR002347">
    <property type="entry name" value="SDR_fam"/>
</dbReference>
<dbReference type="AlphaFoldDB" id="A0A318RGV0"/>
<dbReference type="GO" id="GO:0016491">
    <property type="term" value="F:oxidoreductase activity"/>
    <property type="evidence" value="ECO:0007669"/>
    <property type="project" value="UniProtKB-KW"/>
</dbReference>
<dbReference type="PANTHER" id="PTHR24320">
    <property type="entry name" value="RETINOL DEHYDROGENASE"/>
    <property type="match status" value="1"/>
</dbReference>
<dbReference type="EMBL" id="QJSP01000015">
    <property type="protein sequence ID" value="PYE13707.1"/>
    <property type="molecule type" value="Genomic_DNA"/>
</dbReference>
<sequence>MSDSYFHWTRADMPSQVGRRIIVTGASSGLGAIAARELAGAGAHVILAVRDLEKGDRVANSIRASSPGAVCRVEHLDLAELSSVRSFADRMLAADQPLDVLLLNAGVSNQPYSFTDDGIETTFATNVVGHFALTNLLLPLLEMGGDPRVVSVGSNLYRRFHADLAFDDLAFGDDYSPQGSYVRSKVATVLFAAELERRLRAAESPVRSLIAHPGMSTTPMHAGVNGVIQKSVMGLAQALIARDAEEGVLPLLFAATGDRAPAMRFLGWHTRRSDKRLWSDEFVGRGADEDLARKLWKTLESVTAEDFELFERDSA</sequence>
<dbReference type="Proteomes" id="UP000247591">
    <property type="component" value="Unassembled WGS sequence"/>
</dbReference>
<dbReference type="SUPFAM" id="SSF51735">
    <property type="entry name" value="NAD(P)-binding Rossmann-fold domains"/>
    <property type="match status" value="1"/>
</dbReference>
<gene>
    <name evidence="3" type="ORF">DFR67_11532</name>
</gene>
<protein>
    <submittedName>
        <fullName evidence="3">Short-subunit dehydrogenase</fullName>
    </submittedName>
</protein>
<evidence type="ECO:0000313" key="3">
    <source>
        <dbReference type="EMBL" id="PYE13707.1"/>
    </source>
</evidence>
<dbReference type="InterPro" id="IPR036291">
    <property type="entry name" value="NAD(P)-bd_dom_sf"/>
</dbReference>
<reference evidence="3 4" key="1">
    <citation type="submission" date="2018-06" db="EMBL/GenBank/DDBJ databases">
        <title>Genomic Encyclopedia of Type Strains, Phase IV (KMG-IV): sequencing the most valuable type-strain genomes for metagenomic binning, comparative biology and taxonomic classification.</title>
        <authorList>
            <person name="Goeker M."/>
        </authorList>
    </citation>
    <scope>NUCLEOTIDE SEQUENCE [LARGE SCALE GENOMIC DNA]</scope>
    <source>
        <strain evidence="3 4">DSM 45521</strain>
    </source>
</reference>
<comment type="caution">
    <text evidence="3">The sequence shown here is derived from an EMBL/GenBank/DDBJ whole genome shotgun (WGS) entry which is preliminary data.</text>
</comment>
<dbReference type="PRINTS" id="PR00081">
    <property type="entry name" value="GDHRDH"/>
</dbReference>
<keyword evidence="2" id="KW-0560">Oxidoreductase</keyword>
<comment type="similarity">
    <text evidence="1">Belongs to the short-chain dehydrogenases/reductases (SDR) family.</text>
</comment>
<dbReference type="OrthoDB" id="4577644at2"/>
<name>A0A318RGV0_WILLI</name>
<dbReference type="Pfam" id="PF00106">
    <property type="entry name" value="adh_short"/>
    <property type="match status" value="1"/>
</dbReference>
<dbReference type="RefSeq" id="WP_110471741.1">
    <property type="nucleotide sequence ID" value="NZ_QJSP01000015.1"/>
</dbReference>